<name>A0A4P9X5W6_9FUNG</name>
<accession>A0A4P9X5W6</accession>
<reference evidence="3" key="1">
    <citation type="journal article" date="2018" name="Nat. Microbiol.">
        <title>Leveraging single-cell genomics to expand the fungal tree of life.</title>
        <authorList>
            <person name="Ahrendt S.R."/>
            <person name="Quandt C.A."/>
            <person name="Ciobanu D."/>
            <person name="Clum A."/>
            <person name="Salamov A."/>
            <person name="Andreopoulos B."/>
            <person name="Cheng J.F."/>
            <person name="Woyke T."/>
            <person name="Pelin A."/>
            <person name="Henrissat B."/>
            <person name="Reynolds N.K."/>
            <person name="Benny G.L."/>
            <person name="Smith M.E."/>
            <person name="James T.Y."/>
            <person name="Grigoriev I.V."/>
        </authorList>
    </citation>
    <scope>NUCLEOTIDE SEQUENCE [LARGE SCALE GENOMIC DNA]</scope>
    <source>
        <strain evidence="3">ATCC 52028</strain>
    </source>
</reference>
<protein>
    <submittedName>
        <fullName evidence="2">Uncharacterized protein</fullName>
    </submittedName>
</protein>
<gene>
    <name evidence="2" type="ORF">CXG81DRAFT_19501</name>
</gene>
<dbReference type="AlphaFoldDB" id="A0A4P9X5W6"/>
<feature type="region of interest" description="Disordered" evidence="1">
    <location>
        <begin position="216"/>
        <end position="274"/>
    </location>
</feature>
<dbReference type="EMBL" id="ML014210">
    <property type="protein sequence ID" value="RKP00545.1"/>
    <property type="molecule type" value="Genomic_DNA"/>
</dbReference>
<keyword evidence="3" id="KW-1185">Reference proteome</keyword>
<sequence length="274" mass="30832">MKEAAVPEPKYRNWPYLKRLFNWHAPFWKTLVSLLSQDTSAGPPAWPSKYKNVQQSLTVGLLYPINGYVDFGIASSELVNWKPALYTYLYLALNHRLVFKESPDYDARARLPGLLAIYQPPVDPRLKSPPRPSYEYHLGELARNFEIFRGEDAGLPMALELHAGLLVTRELSHGAFGDLFLKARAACSQSVISEESMQHLVALRVILWEKHRKARAPVENPPQDVDDFERESGEFDSPISDRDPASPDVEWLAPGGLSAPETGRVLPMLHDGSS</sequence>
<evidence type="ECO:0000313" key="3">
    <source>
        <dbReference type="Proteomes" id="UP000274922"/>
    </source>
</evidence>
<evidence type="ECO:0000313" key="2">
    <source>
        <dbReference type="EMBL" id="RKP00545.1"/>
    </source>
</evidence>
<evidence type="ECO:0000256" key="1">
    <source>
        <dbReference type="SAM" id="MobiDB-lite"/>
    </source>
</evidence>
<proteinExistence type="predicted"/>
<dbReference type="Proteomes" id="UP000274922">
    <property type="component" value="Unassembled WGS sequence"/>
</dbReference>
<organism evidence="2 3">
    <name type="scientific">Caulochytrium protostelioides</name>
    <dbReference type="NCBI Taxonomy" id="1555241"/>
    <lineage>
        <taxon>Eukaryota</taxon>
        <taxon>Fungi</taxon>
        <taxon>Fungi incertae sedis</taxon>
        <taxon>Chytridiomycota</taxon>
        <taxon>Chytridiomycota incertae sedis</taxon>
        <taxon>Chytridiomycetes</taxon>
        <taxon>Caulochytriales</taxon>
        <taxon>Caulochytriaceae</taxon>
        <taxon>Caulochytrium</taxon>
    </lineage>
</organism>